<dbReference type="Gene3D" id="3.30.710.10">
    <property type="entry name" value="Potassium Channel Kv1.1, Chain A"/>
    <property type="match status" value="1"/>
</dbReference>
<dbReference type="InterPro" id="IPR000210">
    <property type="entry name" value="BTB/POZ_dom"/>
</dbReference>
<organism evidence="3 4">
    <name type="scientific">Vermiconidia calcicola</name>
    <dbReference type="NCBI Taxonomy" id="1690605"/>
    <lineage>
        <taxon>Eukaryota</taxon>
        <taxon>Fungi</taxon>
        <taxon>Dikarya</taxon>
        <taxon>Ascomycota</taxon>
        <taxon>Pezizomycotina</taxon>
        <taxon>Dothideomycetes</taxon>
        <taxon>Dothideomycetidae</taxon>
        <taxon>Mycosphaerellales</taxon>
        <taxon>Extremaceae</taxon>
        <taxon>Vermiconidia</taxon>
    </lineage>
</organism>
<dbReference type="PANTHER" id="PTHR47843">
    <property type="entry name" value="BTB DOMAIN-CONTAINING PROTEIN-RELATED"/>
    <property type="match status" value="1"/>
</dbReference>
<feature type="region of interest" description="Disordered" evidence="1">
    <location>
        <begin position="352"/>
        <end position="409"/>
    </location>
</feature>
<evidence type="ECO:0000259" key="2">
    <source>
        <dbReference type="PROSITE" id="PS50097"/>
    </source>
</evidence>
<comment type="caution">
    <text evidence="3">The sequence shown here is derived from an EMBL/GenBank/DDBJ whole genome shotgun (WGS) entry which is preliminary data.</text>
</comment>
<evidence type="ECO:0000256" key="1">
    <source>
        <dbReference type="SAM" id="MobiDB-lite"/>
    </source>
</evidence>
<dbReference type="InterPro" id="IPR011333">
    <property type="entry name" value="SKP1/BTB/POZ_sf"/>
</dbReference>
<dbReference type="SUPFAM" id="SSF54695">
    <property type="entry name" value="POZ domain"/>
    <property type="match status" value="1"/>
</dbReference>
<evidence type="ECO:0000313" key="3">
    <source>
        <dbReference type="EMBL" id="KAK5536860.1"/>
    </source>
</evidence>
<name>A0AAV9Q6K6_9PEZI</name>
<sequence>MDVEMKVDDSDLSTFVSQLNKEQQPDFTIFVGEYSWKVHGRRLSKSSKFFEKLCEAESHDTANRTIMLGDDDPLLVAYLIRWFYKGEYYDPGDDGQEDDDDDEAAKLSIHKIMDSGRNVLADGDALSVPEPKALHAMMYMAADKYGISQLKGLAVTEIETQLSWDKDSFLPTLEHLLAPLPPTPASASSLLSTSNSTTCVSISGTPTPAALSSTTESPATTPDEVPNADATPATSPSAATDAEARAIAVNQNGNVDENAGPCTNTTPAPTTGTSVNSRPAHRSINPDNDPTLWTVLVRAASSSILEYRDNDTFGQIMLGNALFQWAVLRQVASRLAEMSEECKKLNDTVDTIQPKKKRKTPAKKAGTAEPDEGGKKVATETKEKEKTLAKGKTSAAKAKGGKHASQASS</sequence>
<reference evidence="3 4" key="1">
    <citation type="submission" date="2023-06" db="EMBL/GenBank/DDBJ databases">
        <title>Black Yeasts Isolated from many extreme environments.</title>
        <authorList>
            <person name="Coleine C."/>
            <person name="Stajich J.E."/>
            <person name="Selbmann L."/>
        </authorList>
    </citation>
    <scope>NUCLEOTIDE SEQUENCE [LARGE SCALE GENOMIC DNA]</scope>
    <source>
        <strain evidence="3 4">CCFEE 5887</strain>
    </source>
</reference>
<accession>A0AAV9Q6K6</accession>
<dbReference type="AlphaFoldDB" id="A0AAV9Q6K6"/>
<dbReference type="PROSITE" id="PS50097">
    <property type="entry name" value="BTB"/>
    <property type="match status" value="1"/>
</dbReference>
<feature type="domain" description="BTB" evidence="2">
    <location>
        <begin position="25"/>
        <end position="92"/>
    </location>
</feature>
<evidence type="ECO:0000313" key="4">
    <source>
        <dbReference type="Proteomes" id="UP001345827"/>
    </source>
</evidence>
<feature type="compositionally biased region" description="Polar residues" evidence="1">
    <location>
        <begin position="203"/>
        <end position="220"/>
    </location>
</feature>
<dbReference type="CDD" id="cd18186">
    <property type="entry name" value="BTB_POZ_ZBTB_KLHL-like"/>
    <property type="match status" value="1"/>
</dbReference>
<feature type="compositionally biased region" description="Low complexity" evidence="1">
    <location>
        <begin position="228"/>
        <end position="241"/>
    </location>
</feature>
<dbReference type="Pfam" id="PF00651">
    <property type="entry name" value="BTB"/>
    <property type="match status" value="1"/>
</dbReference>
<dbReference type="PANTHER" id="PTHR47843:SF5">
    <property type="entry name" value="BTB_POZ DOMAIN PROTEIN"/>
    <property type="match status" value="1"/>
</dbReference>
<feature type="compositionally biased region" description="Low complexity" evidence="1">
    <location>
        <begin position="258"/>
        <end position="273"/>
    </location>
</feature>
<feature type="compositionally biased region" description="Low complexity" evidence="1">
    <location>
        <begin position="390"/>
        <end position="409"/>
    </location>
</feature>
<keyword evidence="4" id="KW-1185">Reference proteome</keyword>
<feature type="region of interest" description="Disordered" evidence="1">
    <location>
        <begin position="203"/>
        <end position="289"/>
    </location>
</feature>
<feature type="compositionally biased region" description="Basic and acidic residues" evidence="1">
    <location>
        <begin position="372"/>
        <end position="388"/>
    </location>
</feature>
<dbReference type="EMBL" id="JAXLQG010000008">
    <property type="protein sequence ID" value="KAK5536860.1"/>
    <property type="molecule type" value="Genomic_DNA"/>
</dbReference>
<protein>
    <recommendedName>
        <fullName evidence="2">BTB domain-containing protein</fullName>
    </recommendedName>
</protein>
<proteinExistence type="predicted"/>
<gene>
    <name evidence="3" type="ORF">LTR25_005535</name>
</gene>
<dbReference type="Proteomes" id="UP001345827">
    <property type="component" value="Unassembled WGS sequence"/>
</dbReference>